<feature type="chain" id="PRO_5025530220" evidence="1">
    <location>
        <begin position="25"/>
        <end position="57"/>
    </location>
</feature>
<reference evidence="2" key="1">
    <citation type="journal article" date="2020" name="Stud. Mycol.">
        <title>101 Dothideomycetes genomes: a test case for predicting lifestyles and emergence of pathogens.</title>
        <authorList>
            <person name="Haridas S."/>
            <person name="Albert R."/>
            <person name="Binder M."/>
            <person name="Bloem J."/>
            <person name="Labutti K."/>
            <person name="Salamov A."/>
            <person name="Andreopoulos B."/>
            <person name="Baker S."/>
            <person name="Barry K."/>
            <person name="Bills G."/>
            <person name="Bluhm B."/>
            <person name="Cannon C."/>
            <person name="Castanera R."/>
            <person name="Culley D."/>
            <person name="Daum C."/>
            <person name="Ezra D."/>
            <person name="Gonzalez J."/>
            <person name="Henrissat B."/>
            <person name="Kuo A."/>
            <person name="Liang C."/>
            <person name="Lipzen A."/>
            <person name="Lutzoni F."/>
            <person name="Magnuson J."/>
            <person name="Mondo S."/>
            <person name="Nolan M."/>
            <person name="Ohm R."/>
            <person name="Pangilinan J."/>
            <person name="Park H.-J."/>
            <person name="Ramirez L."/>
            <person name="Alfaro M."/>
            <person name="Sun H."/>
            <person name="Tritt A."/>
            <person name="Yoshinaga Y."/>
            <person name="Zwiers L.-H."/>
            <person name="Turgeon B."/>
            <person name="Goodwin S."/>
            <person name="Spatafora J."/>
            <person name="Crous P."/>
            <person name="Grigoriev I."/>
        </authorList>
    </citation>
    <scope>NUCLEOTIDE SEQUENCE</scope>
    <source>
        <strain evidence="2">SCOH1-5</strain>
    </source>
</reference>
<name>A0A6A6F4Y2_9PEZI</name>
<evidence type="ECO:0000313" key="3">
    <source>
        <dbReference type="Proteomes" id="UP000799539"/>
    </source>
</evidence>
<feature type="signal peptide" evidence="1">
    <location>
        <begin position="1"/>
        <end position="24"/>
    </location>
</feature>
<keyword evidence="1" id="KW-0732">Signal</keyword>
<dbReference type="OrthoDB" id="4588818at2759"/>
<dbReference type="AlphaFoldDB" id="A0A6A6F4Y2"/>
<dbReference type="Proteomes" id="UP000799539">
    <property type="component" value="Unassembled WGS sequence"/>
</dbReference>
<accession>A0A6A6F4Y2</accession>
<evidence type="ECO:0000256" key="1">
    <source>
        <dbReference type="SAM" id="SignalP"/>
    </source>
</evidence>
<gene>
    <name evidence="2" type="ORF">CERZMDRAFT_49577</name>
</gene>
<dbReference type="EMBL" id="ML992695">
    <property type="protein sequence ID" value="KAF2208280.1"/>
    <property type="molecule type" value="Genomic_DNA"/>
</dbReference>
<proteinExistence type="predicted"/>
<feature type="non-terminal residue" evidence="2">
    <location>
        <position position="1"/>
    </location>
</feature>
<sequence>RKRLLFLQLHNVLLMPLGLSVAYAVHSPRPAVISSRMLWNIVSVPQTLQLLFDVEQR</sequence>
<keyword evidence="3" id="KW-1185">Reference proteome</keyword>
<evidence type="ECO:0000313" key="2">
    <source>
        <dbReference type="EMBL" id="KAF2208280.1"/>
    </source>
</evidence>
<organism evidence="2 3">
    <name type="scientific">Cercospora zeae-maydis SCOH1-5</name>
    <dbReference type="NCBI Taxonomy" id="717836"/>
    <lineage>
        <taxon>Eukaryota</taxon>
        <taxon>Fungi</taxon>
        <taxon>Dikarya</taxon>
        <taxon>Ascomycota</taxon>
        <taxon>Pezizomycotina</taxon>
        <taxon>Dothideomycetes</taxon>
        <taxon>Dothideomycetidae</taxon>
        <taxon>Mycosphaerellales</taxon>
        <taxon>Mycosphaerellaceae</taxon>
        <taxon>Cercospora</taxon>
    </lineage>
</organism>
<protein>
    <submittedName>
        <fullName evidence="2">Uncharacterized protein</fullName>
    </submittedName>
</protein>